<feature type="transmembrane region" description="Helical" evidence="6">
    <location>
        <begin position="254"/>
        <end position="282"/>
    </location>
</feature>
<accession>A0A3N0B3X9</accession>
<evidence type="ECO:0000256" key="1">
    <source>
        <dbReference type="ARBA" id="ARBA00004141"/>
    </source>
</evidence>
<dbReference type="Proteomes" id="UP000278632">
    <property type="component" value="Unassembled WGS sequence"/>
</dbReference>
<dbReference type="InterPro" id="IPR007829">
    <property type="entry name" value="TM2"/>
</dbReference>
<protein>
    <submittedName>
        <fullName evidence="8">TM2 domain-containing protein</fullName>
    </submittedName>
</protein>
<dbReference type="RefSeq" id="WP_123192575.1">
    <property type="nucleotide sequence ID" value="NZ_QICD01000019.1"/>
</dbReference>
<comment type="caution">
    <text evidence="8">The sequence shown here is derived from an EMBL/GenBank/DDBJ whole genome shotgun (WGS) entry which is preliminary data.</text>
</comment>
<feature type="compositionally biased region" description="Acidic residues" evidence="5">
    <location>
        <begin position="102"/>
        <end position="112"/>
    </location>
</feature>
<evidence type="ECO:0000256" key="5">
    <source>
        <dbReference type="SAM" id="MobiDB-lite"/>
    </source>
</evidence>
<keyword evidence="3 6" id="KW-1133">Transmembrane helix</keyword>
<keyword evidence="9" id="KW-1185">Reference proteome</keyword>
<feature type="region of interest" description="Disordered" evidence="5">
    <location>
        <begin position="101"/>
        <end position="201"/>
    </location>
</feature>
<keyword evidence="2 6" id="KW-0812">Transmembrane</keyword>
<sequence length="307" mass="32324">MTKKKPLNSAEDAVAAAEAELKAAQEKLEAAKARLAAEANEANDAETADAVGESTGELVEEPVEQEAEVDEIADVVAVEASACAPDDTSTGSADIESVVLAEEVEVIEEAETAESTGTAERESAPFAPEPPASSASGNPQWVPYSSAQVPSYGAPAQQPSYGAPQTAPQVPASGSYGGPSTSQQPSYAAPQTPHAGPGAVPPQQPYYGYQQPYYQQPYAQPVVATKDHVAAGLLAIFLGWLGIHKFYLGYNTSGFVMLGVSILGGILTLSLACWVIWVIAIIEGIIYLTKSQSQFEQIYVLNKKEWF</sequence>
<comment type="subcellular location">
    <subcellularLocation>
        <location evidence="1">Membrane</location>
        <topology evidence="1">Multi-pass membrane protein</topology>
    </subcellularLocation>
</comment>
<feature type="region of interest" description="Disordered" evidence="5">
    <location>
        <begin position="35"/>
        <end position="65"/>
    </location>
</feature>
<evidence type="ECO:0000256" key="4">
    <source>
        <dbReference type="ARBA" id="ARBA00023136"/>
    </source>
</evidence>
<evidence type="ECO:0000256" key="2">
    <source>
        <dbReference type="ARBA" id="ARBA00022692"/>
    </source>
</evidence>
<keyword evidence="4 6" id="KW-0472">Membrane</keyword>
<dbReference type="OrthoDB" id="2004788at2"/>
<evidence type="ECO:0000256" key="6">
    <source>
        <dbReference type="SAM" id="Phobius"/>
    </source>
</evidence>
<evidence type="ECO:0000256" key="3">
    <source>
        <dbReference type="ARBA" id="ARBA00022989"/>
    </source>
</evidence>
<organism evidence="8 9">
    <name type="scientific">Paraeggerthella hongkongensis</name>
    <dbReference type="NCBI Taxonomy" id="230658"/>
    <lineage>
        <taxon>Bacteria</taxon>
        <taxon>Bacillati</taxon>
        <taxon>Actinomycetota</taxon>
        <taxon>Coriobacteriia</taxon>
        <taxon>Eggerthellales</taxon>
        <taxon>Eggerthellaceae</taxon>
        <taxon>Paraeggerthella</taxon>
    </lineage>
</organism>
<evidence type="ECO:0000313" key="8">
    <source>
        <dbReference type="EMBL" id="RNL41817.1"/>
    </source>
</evidence>
<dbReference type="EMBL" id="QICD01000019">
    <property type="protein sequence ID" value="RNL41817.1"/>
    <property type="molecule type" value="Genomic_DNA"/>
</dbReference>
<feature type="compositionally biased region" description="Polar residues" evidence="5">
    <location>
        <begin position="137"/>
        <end position="149"/>
    </location>
</feature>
<evidence type="ECO:0000313" key="9">
    <source>
        <dbReference type="Proteomes" id="UP000278632"/>
    </source>
</evidence>
<dbReference type="GO" id="GO:0016020">
    <property type="term" value="C:membrane"/>
    <property type="evidence" value="ECO:0007669"/>
    <property type="project" value="UniProtKB-SubCell"/>
</dbReference>
<reference evidence="9" key="1">
    <citation type="submission" date="2018-05" db="EMBL/GenBank/DDBJ databases">
        <title>Genome Sequencing of selected type strains of the family Eggerthellaceae.</title>
        <authorList>
            <person name="Danylec N."/>
            <person name="Stoll D.A."/>
            <person name="Doetsch A."/>
            <person name="Huch M."/>
        </authorList>
    </citation>
    <scope>NUCLEOTIDE SEQUENCE [LARGE SCALE GENOMIC DNA]</scope>
    <source>
        <strain evidence="9">DSM 16106</strain>
    </source>
</reference>
<feature type="domain" description="TM2" evidence="7">
    <location>
        <begin position="226"/>
        <end position="269"/>
    </location>
</feature>
<proteinExistence type="predicted"/>
<evidence type="ECO:0000259" key="7">
    <source>
        <dbReference type="Pfam" id="PF05154"/>
    </source>
</evidence>
<gene>
    <name evidence="8" type="ORF">DMP08_08995</name>
</gene>
<dbReference type="Pfam" id="PF05154">
    <property type="entry name" value="TM2"/>
    <property type="match status" value="1"/>
</dbReference>
<name>A0A3N0B3X9_9ACTN</name>
<dbReference type="AlphaFoldDB" id="A0A3N0B3X9"/>
<feature type="transmembrane region" description="Helical" evidence="6">
    <location>
        <begin position="229"/>
        <end position="248"/>
    </location>
</feature>